<dbReference type="RefSeq" id="WP_216972315.1">
    <property type="nucleotide sequence ID" value="NZ_JAHPJJ010000013.1"/>
</dbReference>
<accession>A0ABS6IY15</accession>
<evidence type="ECO:0000313" key="2">
    <source>
        <dbReference type="Proteomes" id="UP001196248"/>
    </source>
</evidence>
<dbReference type="Proteomes" id="UP001196248">
    <property type="component" value="Unassembled WGS sequence"/>
</dbReference>
<dbReference type="EMBL" id="JAHPJJ010000013">
    <property type="protein sequence ID" value="MBU9695504.1"/>
    <property type="molecule type" value="Genomic_DNA"/>
</dbReference>
<protein>
    <submittedName>
        <fullName evidence="1">Head-tail connector protein</fullName>
    </submittedName>
</protein>
<evidence type="ECO:0000313" key="1">
    <source>
        <dbReference type="EMBL" id="MBU9695504.1"/>
    </source>
</evidence>
<organism evidence="1 2">
    <name type="scientific">Limosilactobacillus portuensis</name>
    <dbReference type="NCBI Taxonomy" id="2742601"/>
    <lineage>
        <taxon>Bacteria</taxon>
        <taxon>Bacillati</taxon>
        <taxon>Bacillota</taxon>
        <taxon>Bacilli</taxon>
        <taxon>Lactobacillales</taxon>
        <taxon>Lactobacillaceae</taxon>
        <taxon>Limosilactobacillus</taxon>
    </lineage>
</organism>
<keyword evidence="2" id="KW-1185">Reference proteome</keyword>
<sequence length="107" mass="11761">MTNDALCLECMSNLNLDEIDETEQTISSLISQAESIIMNAVNAEVVLKDYLDDHLFIAAVEALTTQLFYDRTLENNLSLGVQMMIVQLQAKYSNKSGGDNNGNAKNG</sequence>
<gene>
    <name evidence="1" type="ORF">KSL82_06290</name>
</gene>
<name>A0ABS6IY15_9LACO</name>
<comment type="caution">
    <text evidence="1">The sequence shown here is derived from an EMBL/GenBank/DDBJ whole genome shotgun (WGS) entry which is preliminary data.</text>
</comment>
<proteinExistence type="predicted"/>
<dbReference type="InterPro" id="IPR006450">
    <property type="entry name" value="Phage_HK97_gp6-like"/>
</dbReference>
<dbReference type="NCBIfam" id="TIGR01560">
    <property type="entry name" value="put_DNA_pack"/>
    <property type="match status" value="1"/>
</dbReference>
<reference evidence="1 2" key="1">
    <citation type="submission" date="2021-06" db="EMBL/GenBank/DDBJ databases">
        <title>Limosilactobacillus angelus sp. nov., isolated from the human vagina.</title>
        <authorList>
            <person name="Chen Y.-S."/>
        </authorList>
    </citation>
    <scope>NUCLEOTIDE SEQUENCE [LARGE SCALE GENOMIC DNA]</scope>
    <source>
        <strain evidence="1 2">P5L02</strain>
    </source>
</reference>